<comment type="similarity">
    <text evidence="1 4">Belongs to the plant dirigent protein family.</text>
</comment>
<dbReference type="Gene3D" id="2.40.480.10">
    <property type="entry name" value="Allene oxide cyclase-like"/>
    <property type="match status" value="1"/>
</dbReference>
<organism evidence="6 7">
    <name type="scientific">Saponaria officinalis</name>
    <name type="common">Common soapwort</name>
    <name type="synonym">Lychnis saponaria</name>
    <dbReference type="NCBI Taxonomy" id="3572"/>
    <lineage>
        <taxon>Eukaryota</taxon>
        <taxon>Viridiplantae</taxon>
        <taxon>Streptophyta</taxon>
        <taxon>Embryophyta</taxon>
        <taxon>Tracheophyta</taxon>
        <taxon>Spermatophyta</taxon>
        <taxon>Magnoliopsida</taxon>
        <taxon>eudicotyledons</taxon>
        <taxon>Gunneridae</taxon>
        <taxon>Pentapetalae</taxon>
        <taxon>Caryophyllales</taxon>
        <taxon>Caryophyllaceae</taxon>
        <taxon>Caryophylleae</taxon>
        <taxon>Saponaria</taxon>
    </lineage>
</organism>
<proteinExistence type="inferred from homology"/>
<feature type="compositionally biased region" description="Gly residues" evidence="5">
    <location>
        <begin position="117"/>
        <end position="127"/>
    </location>
</feature>
<feature type="compositionally biased region" description="Low complexity" evidence="5">
    <location>
        <begin position="90"/>
        <end position="116"/>
    </location>
</feature>
<comment type="subunit">
    <text evidence="2 4">Homodimer.</text>
</comment>
<dbReference type="PANTHER" id="PTHR46215">
    <property type="entry name" value="DIRIGENT PROTEIN 24-RELATED"/>
    <property type="match status" value="1"/>
</dbReference>
<evidence type="ECO:0000256" key="3">
    <source>
        <dbReference type="ARBA" id="ARBA00022525"/>
    </source>
</evidence>
<accession>A0AAW1M7M7</accession>
<dbReference type="AlphaFoldDB" id="A0AAW1M7M7"/>
<dbReference type="GO" id="GO:0048046">
    <property type="term" value="C:apoplast"/>
    <property type="evidence" value="ECO:0007669"/>
    <property type="project" value="UniProtKB-SubCell"/>
</dbReference>
<protein>
    <recommendedName>
        <fullName evidence="4">Dirigent protein</fullName>
    </recommendedName>
</protein>
<feature type="region of interest" description="Disordered" evidence="5">
    <location>
        <begin position="37"/>
        <end position="133"/>
    </location>
</feature>
<comment type="function">
    <text evidence="4">Dirigent proteins impart stereoselectivity on the phenoxy radical-coupling reaction, yielding optically active lignans from two molecules of coniferyl alcohol in the biosynthesis of lignans, flavonolignans, and alkaloids and thus plays a central role in plant secondary metabolism.</text>
</comment>
<evidence type="ECO:0000256" key="5">
    <source>
        <dbReference type="SAM" id="MobiDB-lite"/>
    </source>
</evidence>
<evidence type="ECO:0000313" key="7">
    <source>
        <dbReference type="Proteomes" id="UP001443914"/>
    </source>
</evidence>
<comment type="subcellular location">
    <subcellularLocation>
        <location evidence="4">Secreted</location>
        <location evidence="4">Extracellular space</location>
        <location evidence="4">Apoplast</location>
    </subcellularLocation>
</comment>
<evidence type="ECO:0000256" key="2">
    <source>
        <dbReference type="ARBA" id="ARBA00011738"/>
    </source>
</evidence>
<comment type="caution">
    <text evidence="6">The sequence shown here is derived from an EMBL/GenBank/DDBJ whole genome shotgun (WGS) entry which is preliminary data.</text>
</comment>
<gene>
    <name evidence="6" type="ORF">RND81_03G104300</name>
</gene>
<sequence>MAKLFLVLTLSILLLALTINLTYSTRILDDVTSDADGLPPLPSAEDPPSGLPGADAPTGDDEQAPSVQPNPDDDADAPASGGSTPGTTQGAGTTSTVSGRSSGTPQGSGTTSTVSGGTTGTTQGGSSSGTVADGTEHPAISFYMHDVLGGSHASGRIVTGLIASQNVNGIPFSRPNSQVFPVSNGVPLGNNNLNNLFNNNNVPFVAGLNGQNQQQSAVISNTGSNNVVNNGNNNNQAFVTPGQLPSGVSLQKLMFGSITVIDDELTEGPELGSGVIGQGQGFYLASSLDGESHTMAFTTLFHGDHDDHEDDTISFFGVHRTASPISHIAIVGGTGKYENAKGYATIEALPQQNQHTTDGVDTIAHISVYTSY</sequence>
<keyword evidence="3 4" id="KW-0964">Secreted</keyword>
<dbReference type="EMBL" id="JBDFQZ010000003">
    <property type="protein sequence ID" value="KAK9741419.1"/>
    <property type="molecule type" value="Genomic_DNA"/>
</dbReference>
<dbReference type="Pfam" id="PF03018">
    <property type="entry name" value="Dirigent"/>
    <property type="match status" value="1"/>
</dbReference>
<dbReference type="PANTHER" id="PTHR46215:SF15">
    <property type="entry name" value="DIRIGENT PROTEIN 24"/>
    <property type="match status" value="1"/>
</dbReference>
<dbReference type="Proteomes" id="UP001443914">
    <property type="component" value="Unassembled WGS sequence"/>
</dbReference>
<dbReference type="InterPro" id="IPR004265">
    <property type="entry name" value="Dirigent"/>
</dbReference>
<feature type="chain" id="PRO_5043090278" description="Dirigent protein" evidence="4">
    <location>
        <begin position="25"/>
        <end position="372"/>
    </location>
</feature>
<evidence type="ECO:0000256" key="4">
    <source>
        <dbReference type="RuleBase" id="RU363099"/>
    </source>
</evidence>
<keyword evidence="4" id="KW-0732">Signal</keyword>
<keyword evidence="4" id="KW-0052">Apoplast</keyword>
<feature type="signal peptide" evidence="4">
    <location>
        <begin position="1"/>
        <end position="24"/>
    </location>
</feature>
<evidence type="ECO:0000256" key="1">
    <source>
        <dbReference type="ARBA" id="ARBA00010746"/>
    </source>
</evidence>
<name>A0AAW1M7M7_SAPOF</name>
<dbReference type="InterPro" id="IPR044859">
    <property type="entry name" value="Allene_oxi_cyc_Dirigent"/>
</dbReference>
<keyword evidence="7" id="KW-1185">Reference proteome</keyword>
<evidence type="ECO:0000313" key="6">
    <source>
        <dbReference type="EMBL" id="KAK9741419.1"/>
    </source>
</evidence>
<reference evidence="6" key="1">
    <citation type="submission" date="2024-03" db="EMBL/GenBank/DDBJ databases">
        <title>WGS assembly of Saponaria officinalis var. Norfolk2.</title>
        <authorList>
            <person name="Jenkins J."/>
            <person name="Shu S."/>
            <person name="Grimwood J."/>
            <person name="Barry K."/>
            <person name="Goodstein D."/>
            <person name="Schmutz J."/>
            <person name="Leebens-Mack J."/>
            <person name="Osbourn A."/>
        </authorList>
    </citation>
    <scope>NUCLEOTIDE SEQUENCE [LARGE SCALE GENOMIC DNA]</scope>
    <source>
        <strain evidence="6">JIC</strain>
    </source>
</reference>
<dbReference type="GO" id="GO:0009699">
    <property type="term" value="P:phenylpropanoid biosynthetic process"/>
    <property type="evidence" value="ECO:0007669"/>
    <property type="project" value="UniProtKB-ARBA"/>
</dbReference>